<dbReference type="KEGG" id="rlc:K227x_55660"/>
<name>A0A517NJ22_9BACT</name>
<proteinExistence type="predicted"/>
<dbReference type="SMART" id="SM00345">
    <property type="entry name" value="HTH_GNTR"/>
    <property type="match status" value="1"/>
</dbReference>
<dbReference type="InterPro" id="IPR000524">
    <property type="entry name" value="Tscrpt_reg_HTH_GntR"/>
</dbReference>
<accession>A0A517NJ22</accession>
<evidence type="ECO:0000256" key="3">
    <source>
        <dbReference type="ARBA" id="ARBA00023163"/>
    </source>
</evidence>
<sequence>MFLSIDFQSDVAIYLQIVRQIKASIAAGTMRSGQLLPSGRVLSGQLAINPNTVARAFTELQNDGVIESLRGRGMVISSGAAAICRRHRDGVLAERIGGVLAEAWNAGLDAEAIESIVHSELKKLSKTTPNVHVETGPAPASEPATANSTTKKEG</sequence>
<dbReference type="GO" id="GO:0003700">
    <property type="term" value="F:DNA-binding transcription factor activity"/>
    <property type="evidence" value="ECO:0007669"/>
    <property type="project" value="InterPro"/>
</dbReference>
<evidence type="ECO:0000313" key="7">
    <source>
        <dbReference type="Proteomes" id="UP000318538"/>
    </source>
</evidence>
<feature type="domain" description="HTH gntR-type" evidence="5">
    <location>
        <begin position="11"/>
        <end position="79"/>
    </location>
</feature>
<evidence type="ECO:0000256" key="4">
    <source>
        <dbReference type="SAM" id="MobiDB-lite"/>
    </source>
</evidence>
<dbReference type="Proteomes" id="UP000318538">
    <property type="component" value="Chromosome"/>
</dbReference>
<dbReference type="EMBL" id="CP036525">
    <property type="protein sequence ID" value="QDT07141.1"/>
    <property type="molecule type" value="Genomic_DNA"/>
</dbReference>
<evidence type="ECO:0000256" key="1">
    <source>
        <dbReference type="ARBA" id="ARBA00023015"/>
    </source>
</evidence>
<keyword evidence="3" id="KW-0804">Transcription</keyword>
<feature type="region of interest" description="Disordered" evidence="4">
    <location>
        <begin position="124"/>
        <end position="154"/>
    </location>
</feature>
<feature type="compositionally biased region" description="Polar residues" evidence="4">
    <location>
        <begin position="144"/>
        <end position="154"/>
    </location>
</feature>
<dbReference type="GO" id="GO:0003677">
    <property type="term" value="F:DNA binding"/>
    <property type="evidence" value="ECO:0007669"/>
    <property type="project" value="UniProtKB-KW"/>
</dbReference>
<dbReference type="PANTHER" id="PTHR38445">
    <property type="entry name" value="HTH-TYPE TRANSCRIPTIONAL REPRESSOR YTRA"/>
    <property type="match status" value="1"/>
</dbReference>
<evidence type="ECO:0000313" key="6">
    <source>
        <dbReference type="EMBL" id="QDT07141.1"/>
    </source>
</evidence>
<evidence type="ECO:0000259" key="5">
    <source>
        <dbReference type="PROSITE" id="PS50949"/>
    </source>
</evidence>
<gene>
    <name evidence="6" type="primary">ytrA_5</name>
    <name evidence="6" type="ORF">K227x_55660</name>
</gene>
<dbReference type="InterPro" id="IPR036388">
    <property type="entry name" value="WH-like_DNA-bd_sf"/>
</dbReference>
<keyword evidence="2" id="KW-0238">DNA-binding</keyword>
<dbReference type="OrthoDB" id="9801546at2"/>
<dbReference type="InterPro" id="IPR036390">
    <property type="entry name" value="WH_DNA-bd_sf"/>
</dbReference>
<dbReference type="CDD" id="cd07377">
    <property type="entry name" value="WHTH_GntR"/>
    <property type="match status" value="1"/>
</dbReference>
<dbReference type="AlphaFoldDB" id="A0A517NJ22"/>
<dbReference type="SUPFAM" id="SSF46785">
    <property type="entry name" value="Winged helix' DNA-binding domain"/>
    <property type="match status" value="1"/>
</dbReference>
<keyword evidence="7" id="KW-1185">Reference proteome</keyword>
<reference evidence="6 7" key="1">
    <citation type="submission" date="2019-02" db="EMBL/GenBank/DDBJ databases">
        <title>Deep-cultivation of Planctomycetes and their phenomic and genomic characterization uncovers novel biology.</title>
        <authorList>
            <person name="Wiegand S."/>
            <person name="Jogler M."/>
            <person name="Boedeker C."/>
            <person name="Pinto D."/>
            <person name="Vollmers J."/>
            <person name="Rivas-Marin E."/>
            <person name="Kohn T."/>
            <person name="Peeters S.H."/>
            <person name="Heuer A."/>
            <person name="Rast P."/>
            <person name="Oberbeckmann S."/>
            <person name="Bunk B."/>
            <person name="Jeske O."/>
            <person name="Meyerdierks A."/>
            <person name="Storesund J.E."/>
            <person name="Kallscheuer N."/>
            <person name="Luecker S."/>
            <person name="Lage O.M."/>
            <person name="Pohl T."/>
            <person name="Merkel B.J."/>
            <person name="Hornburger P."/>
            <person name="Mueller R.-W."/>
            <person name="Bruemmer F."/>
            <person name="Labrenz M."/>
            <person name="Spormann A.M."/>
            <person name="Op den Camp H."/>
            <person name="Overmann J."/>
            <person name="Amann R."/>
            <person name="Jetten M.S.M."/>
            <person name="Mascher T."/>
            <person name="Medema M.H."/>
            <person name="Devos D.P."/>
            <person name="Kaster A.-K."/>
            <person name="Ovreas L."/>
            <person name="Rohde M."/>
            <person name="Galperin M.Y."/>
            <person name="Jogler C."/>
        </authorList>
    </citation>
    <scope>NUCLEOTIDE SEQUENCE [LARGE SCALE GENOMIC DNA]</scope>
    <source>
        <strain evidence="6 7">K22_7</strain>
    </source>
</reference>
<evidence type="ECO:0000256" key="2">
    <source>
        <dbReference type="ARBA" id="ARBA00023125"/>
    </source>
</evidence>
<dbReference type="PANTHER" id="PTHR38445:SF7">
    <property type="entry name" value="GNTR-FAMILY TRANSCRIPTIONAL REGULATOR"/>
    <property type="match status" value="1"/>
</dbReference>
<keyword evidence="1" id="KW-0805">Transcription regulation</keyword>
<dbReference type="RefSeq" id="WP_145174710.1">
    <property type="nucleotide sequence ID" value="NZ_CP036525.1"/>
</dbReference>
<protein>
    <submittedName>
        <fullName evidence="6">HTH-type transcriptional repressor YtrA</fullName>
    </submittedName>
</protein>
<dbReference type="Gene3D" id="1.10.10.10">
    <property type="entry name" value="Winged helix-like DNA-binding domain superfamily/Winged helix DNA-binding domain"/>
    <property type="match status" value="1"/>
</dbReference>
<organism evidence="6 7">
    <name type="scientific">Rubripirellula lacrimiformis</name>
    <dbReference type="NCBI Taxonomy" id="1930273"/>
    <lineage>
        <taxon>Bacteria</taxon>
        <taxon>Pseudomonadati</taxon>
        <taxon>Planctomycetota</taxon>
        <taxon>Planctomycetia</taxon>
        <taxon>Pirellulales</taxon>
        <taxon>Pirellulaceae</taxon>
        <taxon>Rubripirellula</taxon>
    </lineage>
</organism>
<dbReference type="PROSITE" id="PS50949">
    <property type="entry name" value="HTH_GNTR"/>
    <property type="match status" value="1"/>
</dbReference>
<dbReference type="Pfam" id="PF00392">
    <property type="entry name" value="GntR"/>
    <property type="match status" value="1"/>
</dbReference>